<keyword evidence="2" id="KW-0472">Membrane</keyword>
<sequence>MPFYVFQCFLCRIHGELTTTSDTAQYVQNQHVTTEETGTQNNPYTAEDIVRYQDTTTTTIISVMPDNTATQITDNSNDTTVNETLAGGVDVLETSTPTESRPIGVFTEEEASLIFDLFGIDADGGSSETSTQSIPAETTESLSAETSSQVLPIQAPDAWEPQVIESGLVEEKQISTTASDSDLENKQEINVTVSHDTEATTIMTTTSFSKETGRGVITASSTDAKPRADFTPHVPVFSDVESKQQTSNLSPGGKLRDLFTTTKQYESDSTNIVHDEESHVKKSNDFHYPSHMSVLTGIILAIMGVSVLVGAFLVFKRKRTHIKRKLMMNFDLKRLDLWHLRQQPSNVLIVDFPLKHDEDNWHDVKPVTSSVI</sequence>
<feature type="transmembrane region" description="Helical" evidence="2">
    <location>
        <begin position="292"/>
        <end position="315"/>
    </location>
</feature>
<comment type="caution">
    <text evidence="3">The sequence shown here is derived from an EMBL/GenBank/DDBJ whole genome shotgun (WGS) entry which is preliminary data.</text>
</comment>
<evidence type="ECO:0000313" key="3">
    <source>
        <dbReference type="EMBL" id="KAK6182951.1"/>
    </source>
</evidence>
<accession>A0AAN8Q0B1</accession>
<feature type="compositionally biased region" description="Polar residues" evidence="1">
    <location>
        <begin position="126"/>
        <end position="135"/>
    </location>
</feature>
<protein>
    <submittedName>
        <fullName evidence="3">Uncharacterized protein</fullName>
    </submittedName>
</protein>
<gene>
    <name evidence="3" type="ORF">SNE40_010519</name>
</gene>
<proteinExistence type="predicted"/>
<feature type="region of interest" description="Disordered" evidence="1">
    <location>
        <begin position="124"/>
        <end position="143"/>
    </location>
</feature>
<keyword evidence="2" id="KW-0812">Transmembrane</keyword>
<evidence type="ECO:0000256" key="2">
    <source>
        <dbReference type="SAM" id="Phobius"/>
    </source>
</evidence>
<keyword evidence="4" id="KW-1185">Reference proteome</keyword>
<dbReference type="Proteomes" id="UP001347796">
    <property type="component" value="Unassembled WGS sequence"/>
</dbReference>
<evidence type="ECO:0000313" key="4">
    <source>
        <dbReference type="Proteomes" id="UP001347796"/>
    </source>
</evidence>
<reference evidence="3 4" key="1">
    <citation type="submission" date="2024-01" db="EMBL/GenBank/DDBJ databases">
        <title>The genome of the rayed Mediterranean limpet Patella caerulea (Linnaeus, 1758).</title>
        <authorList>
            <person name="Anh-Thu Weber A."/>
            <person name="Halstead-Nussloch G."/>
        </authorList>
    </citation>
    <scope>NUCLEOTIDE SEQUENCE [LARGE SCALE GENOMIC DNA]</scope>
    <source>
        <strain evidence="3">AATW-2023a</strain>
        <tissue evidence="3">Whole specimen</tissue>
    </source>
</reference>
<organism evidence="3 4">
    <name type="scientific">Patella caerulea</name>
    <name type="common">Rayed Mediterranean limpet</name>
    <dbReference type="NCBI Taxonomy" id="87958"/>
    <lineage>
        <taxon>Eukaryota</taxon>
        <taxon>Metazoa</taxon>
        <taxon>Spiralia</taxon>
        <taxon>Lophotrochozoa</taxon>
        <taxon>Mollusca</taxon>
        <taxon>Gastropoda</taxon>
        <taxon>Patellogastropoda</taxon>
        <taxon>Patelloidea</taxon>
        <taxon>Patellidae</taxon>
        <taxon>Patella</taxon>
    </lineage>
</organism>
<keyword evidence="2" id="KW-1133">Transmembrane helix</keyword>
<evidence type="ECO:0000256" key="1">
    <source>
        <dbReference type="SAM" id="MobiDB-lite"/>
    </source>
</evidence>
<dbReference type="EMBL" id="JAZGQO010000007">
    <property type="protein sequence ID" value="KAK6182951.1"/>
    <property type="molecule type" value="Genomic_DNA"/>
</dbReference>
<name>A0AAN8Q0B1_PATCE</name>
<dbReference type="AlphaFoldDB" id="A0AAN8Q0B1"/>